<feature type="chain" id="PRO_5008649892" description="Dockerin" evidence="1">
    <location>
        <begin position="26"/>
        <end position="425"/>
    </location>
</feature>
<dbReference type="AlphaFoldDB" id="A0A1C1A4K9"/>
<gene>
    <name evidence="2" type="ORF">A8709_15610</name>
</gene>
<keyword evidence="1" id="KW-0732">Signal</keyword>
<dbReference type="STRING" id="512399.A8709_15610"/>
<dbReference type="OrthoDB" id="9760056at2"/>
<organism evidence="2 3">
    <name type="scientific">Paenibacillus pectinilyticus</name>
    <dbReference type="NCBI Taxonomy" id="512399"/>
    <lineage>
        <taxon>Bacteria</taxon>
        <taxon>Bacillati</taxon>
        <taxon>Bacillota</taxon>
        <taxon>Bacilli</taxon>
        <taxon>Bacillales</taxon>
        <taxon>Paenibacillaceae</taxon>
        <taxon>Paenibacillus</taxon>
    </lineage>
</organism>
<proteinExistence type="predicted"/>
<comment type="caution">
    <text evidence="2">The sequence shown here is derived from an EMBL/GenBank/DDBJ whole genome shotgun (WGS) entry which is preliminary data.</text>
</comment>
<dbReference type="Proteomes" id="UP000093309">
    <property type="component" value="Unassembled WGS sequence"/>
</dbReference>
<dbReference type="RefSeq" id="WP_065852411.1">
    <property type="nucleotide sequence ID" value="NZ_LYPC01000014.1"/>
</dbReference>
<feature type="signal peptide" evidence="1">
    <location>
        <begin position="1"/>
        <end position="25"/>
    </location>
</feature>
<protein>
    <recommendedName>
        <fullName evidence="4">Dockerin</fullName>
    </recommendedName>
</protein>
<dbReference type="EMBL" id="LYPC01000014">
    <property type="protein sequence ID" value="OCT15501.1"/>
    <property type="molecule type" value="Genomic_DNA"/>
</dbReference>
<evidence type="ECO:0008006" key="4">
    <source>
        <dbReference type="Google" id="ProtNLM"/>
    </source>
</evidence>
<dbReference type="Gene3D" id="3.20.20.80">
    <property type="entry name" value="Glycosidases"/>
    <property type="match status" value="1"/>
</dbReference>
<keyword evidence="3" id="KW-1185">Reference proteome</keyword>
<dbReference type="SUPFAM" id="SSF51445">
    <property type="entry name" value="(Trans)glycosidases"/>
    <property type="match status" value="1"/>
</dbReference>
<evidence type="ECO:0000313" key="3">
    <source>
        <dbReference type="Proteomes" id="UP000093309"/>
    </source>
</evidence>
<reference evidence="3" key="1">
    <citation type="submission" date="2016-05" db="EMBL/GenBank/DDBJ databases">
        <title>Paenibacillus oryzae. sp. nov., isolated from the rice root.</title>
        <authorList>
            <person name="Zhang J."/>
            <person name="Zhang X."/>
        </authorList>
    </citation>
    <scope>NUCLEOTIDE SEQUENCE [LARGE SCALE GENOMIC DNA]</scope>
    <source>
        <strain evidence="3">KCTC13222</strain>
    </source>
</reference>
<evidence type="ECO:0000256" key="1">
    <source>
        <dbReference type="SAM" id="SignalP"/>
    </source>
</evidence>
<evidence type="ECO:0000313" key="2">
    <source>
        <dbReference type="EMBL" id="OCT15501.1"/>
    </source>
</evidence>
<sequence length="425" mass="46893">MKRTKTLALMLAAVIMFAIPSQSFAANPVMTVNLGQSTGAPLHGANGFLYGLKDSTSLSDSLLTGLNSLDMTGQMAPDGLQHAGGDAFKVSDQWFRAGGKFVQIYMQDIYKDWPYPTRNMTDYLAKVTTIANQVKAHKDRAKFLYVPFNEPDWIWYGTSGTKLTDFKNDWKTVFQKIRSIDSSAKIVGPNFEHYNSAAYRDFYTFAKANNVLPDYTSWHELDDTVDTWYNSYNDYRKIESDLGISARPITINEYAKSTGELGVPGKLLQYMVRFENSKVHAGLAFWQPEGRLDELLTASYTKSGAWYMYQWYGGFTGNTIAVTPPTQNGPMQGVGFYDSGRKLSATIFGGGSGSLDVNLTNIPAALQTSGKTTIEVWGVDNSNGGTSSGTYRLSRAAYTVTNGSVKITVNNMNASSAYQIVMLPQ</sequence>
<dbReference type="InterPro" id="IPR017853">
    <property type="entry name" value="GH"/>
</dbReference>
<accession>A0A1C1A4K9</accession>
<name>A0A1C1A4K9_9BACL</name>